<reference evidence="3" key="1">
    <citation type="journal article" date="2013" name="Nature">
        <title>Draft genome of the wheat A-genome progenitor Triticum urartu.</title>
        <authorList>
            <person name="Ling H.Q."/>
            <person name="Zhao S."/>
            <person name="Liu D."/>
            <person name="Wang J."/>
            <person name="Sun H."/>
            <person name="Zhang C."/>
            <person name="Fan H."/>
            <person name="Li D."/>
            <person name="Dong L."/>
            <person name="Tao Y."/>
            <person name="Gao C."/>
            <person name="Wu H."/>
            <person name="Li Y."/>
            <person name="Cui Y."/>
            <person name="Guo X."/>
            <person name="Zheng S."/>
            <person name="Wang B."/>
            <person name="Yu K."/>
            <person name="Liang Q."/>
            <person name="Yang W."/>
            <person name="Lou X."/>
            <person name="Chen J."/>
            <person name="Feng M."/>
            <person name="Jian J."/>
            <person name="Zhang X."/>
            <person name="Luo G."/>
            <person name="Jiang Y."/>
            <person name="Liu J."/>
            <person name="Wang Z."/>
            <person name="Sha Y."/>
            <person name="Zhang B."/>
            <person name="Wu H."/>
            <person name="Tang D."/>
            <person name="Shen Q."/>
            <person name="Xue P."/>
            <person name="Zou S."/>
            <person name="Wang X."/>
            <person name="Liu X."/>
            <person name="Wang F."/>
            <person name="Yang Y."/>
            <person name="An X."/>
            <person name="Dong Z."/>
            <person name="Zhang K."/>
            <person name="Zhang X."/>
            <person name="Luo M.C."/>
            <person name="Dvorak J."/>
            <person name="Tong Y."/>
            <person name="Wang J."/>
            <person name="Yang H."/>
            <person name="Li Z."/>
            <person name="Wang D."/>
            <person name="Zhang A."/>
            <person name="Wang J."/>
        </authorList>
    </citation>
    <scope>NUCLEOTIDE SEQUENCE</scope>
    <source>
        <strain evidence="3">cv. G1812</strain>
    </source>
</reference>
<evidence type="ECO:0000259" key="1">
    <source>
        <dbReference type="Pfam" id="PF12274"/>
    </source>
</evidence>
<dbReference type="Proteomes" id="UP000015106">
    <property type="component" value="Chromosome 5"/>
</dbReference>
<reference evidence="2" key="2">
    <citation type="submission" date="2018-03" db="EMBL/GenBank/DDBJ databases">
        <title>The Triticum urartu genome reveals the dynamic nature of wheat genome evolution.</title>
        <authorList>
            <person name="Ling H."/>
            <person name="Ma B."/>
            <person name="Shi X."/>
            <person name="Liu H."/>
            <person name="Dong L."/>
            <person name="Sun H."/>
            <person name="Cao Y."/>
            <person name="Gao Q."/>
            <person name="Zheng S."/>
            <person name="Li Y."/>
            <person name="Yu Y."/>
            <person name="Du H."/>
            <person name="Qi M."/>
            <person name="Li Y."/>
            <person name="Yu H."/>
            <person name="Cui Y."/>
            <person name="Wang N."/>
            <person name="Chen C."/>
            <person name="Wu H."/>
            <person name="Zhao Y."/>
            <person name="Zhang J."/>
            <person name="Li Y."/>
            <person name="Zhou W."/>
            <person name="Zhang B."/>
            <person name="Hu W."/>
            <person name="Eijk M."/>
            <person name="Tang J."/>
            <person name="Witsenboer H."/>
            <person name="Zhao S."/>
            <person name="Li Z."/>
            <person name="Zhang A."/>
            <person name="Wang D."/>
            <person name="Liang C."/>
        </authorList>
    </citation>
    <scope>NUCLEOTIDE SEQUENCE [LARGE SCALE GENOMIC DNA]</scope>
    <source>
        <strain evidence="2">cv. G1812</strain>
    </source>
</reference>
<evidence type="ECO:0000313" key="3">
    <source>
        <dbReference type="Proteomes" id="UP000015106"/>
    </source>
</evidence>
<name>A0A8R7QKV6_TRIUA</name>
<feature type="domain" description="DUF3615" evidence="1">
    <location>
        <begin position="35"/>
        <end position="129"/>
    </location>
</feature>
<dbReference type="Pfam" id="PF12274">
    <property type="entry name" value="DUF3615"/>
    <property type="match status" value="1"/>
</dbReference>
<keyword evidence="3" id="KW-1185">Reference proteome</keyword>
<reference evidence="2" key="3">
    <citation type="submission" date="2022-06" db="UniProtKB">
        <authorList>
            <consortium name="EnsemblPlants"/>
        </authorList>
    </citation>
    <scope>IDENTIFICATION</scope>
</reference>
<dbReference type="PANTHER" id="PTHR33120:SF42">
    <property type="entry name" value="OS12G0105000 PROTEIN"/>
    <property type="match status" value="1"/>
</dbReference>
<dbReference type="Gramene" id="TuG1812G0500004786.01.T01">
    <property type="protein sequence ID" value="TuG1812G0500004786.01.T01"/>
    <property type="gene ID" value="TuG1812G0500004786.01"/>
</dbReference>
<organism evidence="2 3">
    <name type="scientific">Triticum urartu</name>
    <name type="common">Red wild einkorn</name>
    <name type="synonym">Crithodium urartu</name>
    <dbReference type="NCBI Taxonomy" id="4572"/>
    <lineage>
        <taxon>Eukaryota</taxon>
        <taxon>Viridiplantae</taxon>
        <taxon>Streptophyta</taxon>
        <taxon>Embryophyta</taxon>
        <taxon>Tracheophyta</taxon>
        <taxon>Spermatophyta</taxon>
        <taxon>Magnoliopsida</taxon>
        <taxon>Liliopsida</taxon>
        <taxon>Poales</taxon>
        <taxon>Poaceae</taxon>
        <taxon>BOP clade</taxon>
        <taxon>Pooideae</taxon>
        <taxon>Triticodae</taxon>
        <taxon>Triticeae</taxon>
        <taxon>Triticinae</taxon>
        <taxon>Triticum</taxon>
    </lineage>
</organism>
<evidence type="ECO:0000313" key="2">
    <source>
        <dbReference type="EnsemblPlants" id="TuG1812G0500004786.01.T01"/>
    </source>
</evidence>
<dbReference type="InterPro" id="IPR022059">
    <property type="entry name" value="DUF3615"/>
</dbReference>
<dbReference type="AlphaFoldDB" id="A0A8R7QKV6"/>
<sequence length="166" mass="18963">MPSQKTALASLSEKRLSFRSRQANYRRVLEHLLIEYGYSDPLGPLYKLGVICGVTSKRNYSHTDVYHANFLASSDGGSSWKLFFAEFWNLPDERLEESKKPFCCPIPDYHEYPGRCVVCEYDSSIIMHPQSRKYYMGNSTLTFPAPGHRGGDRSGQLDFDLIYSSV</sequence>
<dbReference type="EnsemblPlants" id="TuG1812G0500004786.01.T01">
    <property type="protein sequence ID" value="TuG1812G0500004786.01.T01"/>
    <property type="gene ID" value="TuG1812G0500004786.01"/>
</dbReference>
<proteinExistence type="predicted"/>
<protein>
    <recommendedName>
        <fullName evidence="1">DUF3615 domain-containing protein</fullName>
    </recommendedName>
</protein>
<accession>A0A8R7QKV6</accession>
<dbReference type="PANTHER" id="PTHR33120">
    <property type="entry name" value="EXPRESSED PROTEIN-RELATED"/>
    <property type="match status" value="1"/>
</dbReference>